<feature type="signal peptide" evidence="1">
    <location>
        <begin position="1"/>
        <end position="22"/>
    </location>
</feature>
<dbReference type="Proteomes" id="UP000011668">
    <property type="component" value="Unassembled WGS sequence"/>
</dbReference>
<evidence type="ECO:0000256" key="1">
    <source>
        <dbReference type="SAM" id="SignalP"/>
    </source>
</evidence>
<dbReference type="AlphaFoldDB" id="L8WL12"/>
<proteinExistence type="predicted"/>
<name>L8WL12_THACA</name>
<feature type="chain" id="PRO_5003996935" evidence="1">
    <location>
        <begin position="23"/>
        <end position="133"/>
    </location>
</feature>
<accession>L8WL12</accession>
<sequence length="133" mass="14782">MCGPPNLHTSVVLVVGCCYCQLYSTGPQRSWERSGTHYCQQALQSVWYDALKGLWSALKSLPSNLDLLDPKEEVPKTRALQSAPRFLGPLAVLISSQPPINGDRLLNARGPFNPSTPHYGLDRFDLETREQIS</sequence>
<keyword evidence="3" id="KW-1185">Reference proteome</keyword>
<dbReference type="HOGENOM" id="CLU_1908119_0_0_1"/>
<evidence type="ECO:0000313" key="3">
    <source>
        <dbReference type="Proteomes" id="UP000011668"/>
    </source>
</evidence>
<keyword evidence="1" id="KW-0732">Signal</keyword>
<organism evidence="2 3">
    <name type="scientific">Thanatephorus cucumeris (strain AG1-IA)</name>
    <name type="common">Rice sheath blight fungus</name>
    <name type="synonym">Rhizoctonia solani</name>
    <dbReference type="NCBI Taxonomy" id="983506"/>
    <lineage>
        <taxon>Eukaryota</taxon>
        <taxon>Fungi</taxon>
        <taxon>Dikarya</taxon>
        <taxon>Basidiomycota</taxon>
        <taxon>Agaricomycotina</taxon>
        <taxon>Agaricomycetes</taxon>
        <taxon>Cantharellales</taxon>
        <taxon>Ceratobasidiaceae</taxon>
        <taxon>Rhizoctonia</taxon>
        <taxon>Rhizoctonia solani AG-1</taxon>
    </lineage>
</organism>
<reference evidence="2 3" key="1">
    <citation type="journal article" date="2013" name="Nat. Commun.">
        <title>The evolution and pathogenic mechanisms of the rice sheath blight pathogen.</title>
        <authorList>
            <person name="Zheng A."/>
            <person name="Lin R."/>
            <person name="Xu L."/>
            <person name="Qin P."/>
            <person name="Tang C."/>
            <person name="Ai P."/>
            <person name="Zhang D."/>
            <person name="Liu Y."/>
            <person name="Sun Z."/>
            <person name="Feng H."/>
            <person name="Wang Y."/>
            <person name="Chen Y."/>
            <person name="Liang X."/>
            <person name="Fu R."/>
            <person name="Li Q."/>
            <person name="Zhang J."/>
            <person name="Yu X."/>
            <person name="Xie Z."/>
            <person name="Ding L."/>
            <person name="Guan P."/>
            <person name="Tang J."/>
            <person name="Liang Y."/>
            <person name="Wang S."/>
            <person name="Deng Q."/>
            <person name="Li S."/>
            <person name="Zhu J."/>
            <person name="Wang L."/>
            <person name="Liu H."/>
            <person name="Li P."/>
        </authorList>
    </citation>
    <scope>NUCLEOTIDE SEQUENCE [LARGE SCALE GENOMIC DNA]</scope>
    <source>
        <strain evidence="3">AG-1 IA</strain>
    </source>
</reference>
<comment type="caution">
    <text evidence="2">The sequence shown here is derived from an EMBL/GenBank/DDBJ whole genome shotgun (WGS) entry which is preliminary data.</text>
</comment>
<dbReference type="EMBL" id="AFRT01002016">
    <property type="protein sequence ID" value="ELU38856.1"/>
    <property type="molecule type" value="Genomic_DNA"/>
</dbReference>
<protein>
    <submittedName>
        <fullName evidence="2">Uncharacterized protein</fullName>
    </submittedName>
</protein>
<evidence type="ECO:0000313" key="2">
    <source>
        <dbReference type="EMBL" id="ELU38856.1"/>
    </source>
</evidence>
<gene>
    <name evidence="2" type="ORF">AG1IA_07122</name>
</gene>